<gene>
    <name evidence="3" type="ORF">Agabi119p4_1177</name>
</gene>
<name>A0A8H7FBY1_AGABI</name>
<feature type="compositionally biased region" description="Polar residues" evidence="1">
    <location>
        <begin position="165"/>
        <end position="181"/>
    </location>
</feature>
<accession>A0A8H7FBY1</accession>
<evidence type="ECO:0000256" key="1">
    <source>
        <dbReference type="SAM" id="MobiDB-lite"/>
    </source>
</evidence>
<feature type="region of interest" description="Disordered" evidence="1">
    <location>
        <begin position="68"/>
        <end position="93"/>
    </location>
</feature>
<proteinExistence type="predicted"/>
<comment type="caution">
    <text evidence="3">The sequence shown here is derived from an EMBL/GenBank/DDBJ whole genome shotgun (WGS) entry which is preliminary data.</text>
</comment>
<keyword evidence="2" id="KW-0472">Membrane</keyword>
<dbReference type="AlphaFoldDB" id="A0A8H7FBY1"/>
<feature type="region of interest" description="Disordered" evidence="1">
    <location>
        <begin position="150"/>
        <end position="183"/>
    </location>
</feature>
<evidence type="ECO:0000256" key="2">
    <source>
        <dbReference type="SAM" id="Phobius"/>
    </source>
</evidence>
<dbReference type="EMBL" id="JABXXO010000001">
    <property type="protein sequence ID" value="KAF7785012.1"/>
    <property type="molecule type" value="Genomic_DNA"/>
</dbReference>
<sequence>MSLRIRVYAIRTAGFLYGIVGYGLSVFTCVLGATLGPLFFDFIGLAALKPSTGSDATLSMQGLELRHGRRPKKWSSRPSGTFQRHDSDSLAATSGKWVPNDVQLQRTASLNSLRAENSLGLVAPVITINHVDRIDNISIKAPTITLYPRTGGGFGKKQRSKRRSATISHQALPPHSSSSKDSFVGAVSGVSKLEPSGKDKSRIYRSASTPQLFEIKQKQKIPFFGSSGKGGRKVAQQEKSADPVTRQPPPSRLFSTFPNVVKKRSQTLRTQPFDEHDCIPLTVPPIRPNHLKLEKKVKRSRTLLPENTEHPSGQMRS</sequence>
<organism evidence="3 4">
    <name type="scientific">Agaricus bisporus var. burnettii</name>
    <dbReference type="NCBI Taxonomy" id="192524"/>
    <lineage>
        <taxon>Eukaryota</taxon>
        <taxon>Fungi</taxon>
        <taxon>Dikarya</taxon>
        <taxon>Basidiomycota</taxon>
        <taxon>Agaricomycotina</taxon>
        <taxon>Agaricomycetes</taxon>
        <taxon>Agaricomycetidae</taxon>
        <taxon>Agaricales</taxon>
        <taxon>Agaricineae</taxon>
        <taxon>Agaricaceae</taxon>
        <taxon>Agaricus</taxon>
    </lineage>
</organism>
<feature type="transmembrane region" description="Helical" evidence="2">
    <location>
        <begin position="12"/>
        <end position="40"/>
    </location>
</feature>
<feature type="region of interest" description="Disordered" evidence="1">
    <location>
        <begin position="284"/>
        <end position="317"/>
    </location>
</feature>
<keyword evidence="2" id="KW-1133">Transmembrane helix</keyword>
<feature type="compositionally biased region" description="Basic residues" evidence="1">
    <location>
        <begin position="289"/>
        <end position="301"/>
    </location>
</feature>
<feature type="region of interest" description="Disordered" evidence="1">
    <location>
        <begin position="224"/>
        <end position="252"/>
    </location>
</feature>
<keyword evidence="2" id="KW-0812">Transmembrane</keyword>
<evidence type="ECO:0000313" key="3">
    <source>
        <dbReference type="EMBL" id="KAF7785012.1"/>
    </source>
</evidence>
<evidence type="ECO:0000313" key="4">
    <source>
        <dbReference type="Proteomes" id="UP000629468"/>
    </source>
</evidence>
<protein>
    <submittedName>
        <fullName evidence="3">Uncharacterized protein</fullName>
    </submittedName>
</protein>
<dbReference type="OMA" id="HVDRIDN"/>
<dbReference type="Proteomes" id="UP000629468">
    <property type="component" value="Unassembled WGS sequence"/>
</dbReference>
<reference evidence="3 4" key="1">
    <citation type="journal article" name="Sci. Rep.">
        <title>Telomere-to-telomere assembled and centromere annotated genomes of the two main subspecies of the button mushroom Agaricus bisporus reveal especially polymorphic chromosome ends.</title>
        <authorList>
            <person name="Sonnenberg A.S.M."/>
            <person name="Sedaghat-Telgerd N."/>
            <person name="Lavrijssen B."/>
            <person name="Ohm R.A."/>
            <person name="Hendrickx P.M."/>
            <person name="Scholtmeijer K."/>
            <person name="Baars J.J.P."/>
            <person name="van Peer A."/>
        </authorList>
    </citation>
    <scope>NUCLEOTIDE SEQUENCE [LARGE SCALE GENOMIC DNA]</scope>
    <source>
        <strain evidence="3 4">H119_p4</strain>
    </source>
</reference>